<reference evidence="1 2" key="1">
    <citation type="submission" date="2023-07" db="EMBL/GenBank/DDBJ databases">
        <title>Sequencing the genomes of 1000 actinobacteria strains.</title>
        <authorList>
            <person name="Klenk H.-P."/>
        </authorList>
    </citation>
    <scope>NUCLEOTIDE SEQUENCE [LARGE SCALE GENOMIC DNA]</scope>
    <source>
        <strain evidence="1 2">DSM 44711</strain>
    </source>
</reference>
<name>A0AAE3ZK55_9ACTN</name>
<dbReference type="Proteomes" id="UP001183629">
    <property type="component" value="Unassembled WGS sequence"/>
</dbReference>
<dbReference type="EMBL" id="JAVDYC010000001">
    <property type="protein sequence ID" value="MDR7320701.1"/>
    <property type="molecule type" value="Genomic_DNA"/>
</dbReference>
<proteinExistence type="predicted"/>
<keyword evidence="2" id="KW-1185">Reference proteome</keyword>
<accession>A0AAE3ZK55</accession>
<protein>
    <submittedName>
        <fullName evidence="1">Uncharacterized protein</fullName>
    </submittedName>
</protein>
<sequence length="98" mass="10687">MLNEVARLTSLPAAGSISAGRRWQAGDVAALRFVASNKECRYQAAFSALMSAGPLFSGIHFQQLKRLQRYASRPMWSGVDNTFLASINVDILPMAVTI</sequence>
<organism evidence="1 2">
    <name type="scientific">Catenuloplanes niger</name>
    <dbReference type="NCBI Taxonomy" id="587534"/>
    <lineage>
        <taxon>Bacteria</taxon>
        <taxon>Bacillati</taxon>
        <taxon>Actinomycetota</taxon>
        <taxon>Actinomycetes</taxon>
        <taxon>Micromonosporales</taxon>
        <taxon>Micromonosporaceae</taxon>
        <taxon>Catenuloplanes</taxon>
    </lineage>
</organism>
<comment type="caution">
    <text evidence="1">The sequence shown here is derived from an EMBL/GenBank/DDBJ whole genome shotgun (WGS) entry which is preliminary data.</text>
</comment>
<dbReference type="AlphaFoldDB" id="A0AAE3ZK55"/>
<gene>
    <name evidence="1" type="ORF">J2S44_000951</name>
</gene>
<evidence type="ECO:0000313" key="2">
    <source>
        <dbReference type="Proteomes" id="UP001183629"/>
    </source>
</evidence>
<evidence type="ECO:0000313" key="1">
    <source>
        <dbReference type="EMBL" id="MDR7320701.1"/>
    </source>
</evidence>
<dbReference type="RefSeq" id="WP_310409322.1">
    <property type="nucleotide sequence ID" value="NZ_JAVDYC010000001.1"/>
</dbReference>